<gene>
    <name evidence="1" type="ORF">SAMN05216559_3092</name>
</gene>
<reference evidence="1 2" key="1">
    <citation type="submission" date="2016-10" db="EMBL/GenBank/DDBJ databases">
        <authorList>
            <person name="de Groot N.N."/>
        </authorList>
    </citation>
    <scope>NUCLEOTIDE SEQUENCE [LARGE SCALE GENOMIC DNA]</scope>
    <source>
        <strain evidence="1 2">CGMCC 1.10457</strain>
    </source>
</reference>
<protein>
    <submittedName>
        <fullName evidence="1">Uncharacterized protein</fullName>
    </submittedName>
</protein>
<keyword evidence="2" id="KW-1185">Reference proteome</keyword>
<dbReference type="Proteomes" id="UP000199062">
    <property type="component" value="Unassembled WGS sequence"/>
</dbReference>
<proteinExistence type="predicted"/>
<dbReference type="OrthoDB" id="383826at2157"/>
<organism evidence="1 2">
    <name type="scientific">Halomicrobium zhouii</name>
    <dbReference type="NCBI Taxonomy" id="767519"/>
    <lineage>
        <taxon>Archaea</taxon>
        <taxon>Methanobacteriati</taxon>
        <taxon>Methanobacteriota</taxon>
        <taxon>Stenosarchaea group</taxon>
        <taxon>Halobacteria</taxon>
        <taxon>Halobacteriales</taxon>
        <taxon>Haloarculaceae</taxon>
        <taxon>Halomicrobium</taxon>
    </lineage>
</organism>
<dbReference type="EMBL" id="FOZK01000003">
    <property type="protein sequence ID" value="SFS06754.1"/>
    <property type="molecule type" value="Genomic_DNA"/>
</dbReference>
<dbReference type="RefSeq" id="WP_089817434.1">
    <property type="nucleotide sequence ID" value="NZ_FOZK01000003.1"/>
</dbReference>
<sequence>MPEETGDHEVVVEPELEDAILDVFDESTEAALSTRTVTEAVDEEEAVVSAHLDSLAERGELEKVELGDEYVGWERPIETFVGHAHEGSYRITDRKTGLVTRAGDRTAALRNLADRIELLEDGSHIGAQILGISEASLGPGYFESVEDVLESYVRPDDRHIYVYVEDDGVDEIETAAQLTREQTILGFTVTAVFDQASFSDVMVVSAERAMADSDLEPEHFPVGVFKATAVHPEHQQEGIGTALASHGLAYLAETPPVLTVLWLRDDGATKSLAAKFGGEELARFEDVDLSGRQCPQCGFDSDCSCTFALYSWGLDEVED</sequence>
<dbReference type="SUPFAM" id="SSF55729">
    <property type="entry name" value="Acyl-CoA N-acyltransferases (Nat)"/>
    <property type="match status" value="1"/>
</dbReference>
<evidence type="ECO:0000313" key="2">
    <source>
        <dbReference type="Proteomes" id="UP000199062"/>
    </source>
</evidence>
<dbReference type="InterPro" id="IPR016181">
    <property type="entry name" value="Acyl_CoA_acyltransferase"/>
</dbReference>
<dbReference type="Gene3D" id="3.40.630.30">
    <property type="match status" value="1"/>
</dbReference>
<evidence type="ECO:0000313" key="1">
    <source>
        <dbReference type="EMBL" id="SFS06754.1"/>
    </source>
</evidence>
<name>A0A1I6LTJ7_9EURY</name>
<dbReference type="AlphaFoldDB" id="A0A1I6LTJ7"/>
<accession>A0A1I6LTJ7</accession>